<gene>
    <name evidence="1" type="ORF">Pcinc_018251</name>
</gene>
<keyword evidence="2" id="KW-1185">Reference proteome</keyword>
<dbReference type="AlphaFoldDB" id="A0AAE1KJF2"/>
<dbReference type="EMBL" id="JAWQEG010001735">
    <property type="protein sequence ID" value="KAK3877011.1"/>
    <property type="molecule type" value="Genomic_DNA"/>
</dbReference>
<dbReference type="Proteomes" id="UP001286313">
    <property type="component" value="Unassembled WGS sequence"/>
</dbReference>
<name>A0AAE1KJF2_PETCI</name>
<organism evidence="1 2">
    <name type="scientific">Petrolisthes cinctipes</name>
    <name type="common">Flat porcelain crab</name>
    <dbReference type="NCBI Taxonomy" id="88211"/>
    <lineage>
        <taxon>Eukaryota</taxon>
        <taxon>Metazoa</taxon>
        <taxon>Ecdysozoa</taxon>
        <taxon>Arthropoda</taxon>
        <taxon>Crustacea</taxon>
        <taxon>Multicrustacea</taxon>
        <taxon>Malacostraca</taxon>
        <taxon>Eumalacostraca</taxon>
        <taxon>Eucarida</taxon>
        <taxon>Decapoda</taxon>
        <taxon>Pleocyemata</taxon>
        <taxon>Anomura</taxon>
        <taxon>Galatheoidea</taxon>
        <taxon>Porcellanidae</taxon>
        <taxon>Petrolisthes</taxon>
    </lineage>
</organism>
<evidence type="ECO:0000313" key="1">
    <source>
        <dbReference type="EMBL" id="KAK3877011.1"/>
    </source>
</evidence>
<protein>
    <submittedName>
        <fullName evidence="1">Uncharacterized protein</fullName>
    </submittedName>
</protein>
<reference evidence="1" key="1">
    <citation type="submission" date="2023-10" db="EMBL/GenBank/DDBJ databases">
        <title>Genome assemblies of two species of porcelain crab, Petrolisthes cinctipes and Petrolisthes manimaculis (Anomura: Porcellanidae).</title>
        <authorList>
            <person name="Angst P."/>
        </authorList>
    </citation>
    <scope>NUCLEOTIDE SEQUENCE</scope>
    <source>
        <strain evidence="1">PB745_01</strain>
        <tissue evidence="1">Gill</tissue>
    </source>
</reference>
<proteinExistence type="predicted"/>
<comment type="caution">
    <text evidence="1">The sequence shown here is derived from an EMBL/GenBank/DDBJ whole genome shotgun (WGS) entry which is preliminary data.</text>
</comment>
<sequence length="90" mass="9308">MTSAVPPPPPDDNLLLVLLFPSFRPFLHQPTNPCGAIPGAGGRLPGPESTCSSHPTLLSAGIPTFAVAVPLAVPLPTEKLPVVISYYGKP</sequence>
<evidence type="ECO:0000313" key="2">
    <source>
        <dbReference type="Proteomes" id="UP001286313"/>
    </source>
</evidence>
<accession>A0AAE1KJF2</accession>